<evidence type="ECO:0000313" key="7">
    <source>
        <dbReference type="EMBL" id="CAA7017251.1"/>
    </source>
</evidence>
<evidence type="ECO:0000259" key="6">
    <source>
        <dbReference type="PROSITE" id="PS50929"/>
    </source>
</evidence>
<reference evidence="7 9" key="1">
    <citation type="submission" date="2020-01" db="EMBL/GenBank/DDBJ databases">
        <authorList>
            <person name="Mishra B."/>
        </authorList>
    </citation>
    <scope>NUCLEOTIDE SEQUENCE [LARGE SCALE GENOMIC DNA]</scope>
</reference>
<dbReference type="EMBL" id="CACVBM020000310">
    <property type="protein sequence ID" value="CAA7017251.1"/>
    <property type="molecule type" value="Genomic_DNA"/>
</dbReference>
<name>A0A6D2HRQ2_9BRAS</name>
<dbReference type="PANTHER" id="PTHR24222">
    <property type="entry name" value="ABC TRANSPORTER B FAMILY"/>
    <property type="match status" value="1"/>
</dbReference>
<keyword evidence="3 5" id="KW-1133">Transmembrane helix</keyword>
<evidence type="ECO:0000256" key="5">
    <source>
        <dbReference type="SAM" id="Phobius"/>
    </source>
</evidence>
<dbReference type="SUPFAM" id="SSF90123">
    <property type="entry name" value="ABC transporter transmembrane region"/>
    <property type="match status" value="1"/>
</dbReference>
<dbReference type="PANTHER" id="PTHR24222:SF50">
    <property type="entry name" value="ABC TRANSPORTER B FAMILY MEMBER 9-LIKE ISOFORM X2"/>
    <property type="match status" value="1"/>
</dbReference>
<gene>
    <name evidence="8" type="ORF">MERR_LOCUS34160</name>
    <name evidence="7" type="ORF">MERR_LOCUS4486</name>
</gene>
<dbReference type="Gene3D" id="1.20.1560.10">
    <property type="entry name" value="ABC transporter type 1, transmembrane domain"/>
    <property type="match status" value="1"/>
</dbReference>
<sequence>MEGEKRKRSKVKDEKVPFYKLFSFADRKDIGLMTVGTISAVANGLTQPLLTLLFGQIVNAFGSFDIFKEVSKIAVKILYLAAYACLFSFLQVSCWVVTGERQSTRIRSLYLKTILRQDIEFFDTETSTGEVIGRMSGDTVLIQDAMGEKVGKFLQLMATFFGGFVVAFIRGWELTLILLVCIPLIVP</sequence>
<keyword evidence="9" id="KW-1185">Reference proteome</keyword>
<dbReference type="InterPro" id="IPR039421">
    <property type="entry name" value="Type_1_exporter"/>
</dbReference>
<dbReference type="AlphaFoldDB" id="A0A6D2HRQ2"/>
<accession>A0A6D2HRQ2</accession>
<evidence type="ECO:0000256" key="4">
    <source>
        <dbReference type="ARBA" id="ARBA00023136"/>
    </source>
</evidence>
<dbReference type="GO" id="GO:0005886">
    <property type="term" value="C:plasma membrane"/>
    <property type="evidence" value="ECO:0007669"/>
    <property type="project" value="TreeGrafter"/>
</dbReference>
<feature type="transmembrane region" description="Helical" evidence="5">
    <location>
        <begin position="156"/>
        <end position="186"/>
    </location>
</feature>
<evidence type="ECO:0000313" key="9">
    <source>
        <dbReference type="Proteomes" id="UP000467841"/>
    </source>
</evidence>
<evidence type="ECO:0000256" key="3">
    <source>
        <dbReference type="ARBA" id="ARBA00022989"/>
    </source>
</evidence>
<dbReference type="Pfam" id="PF00664">
    <property type="entry name" value="ABC_membrane"/>
    <property type="match status" value="1"/>
</dbReference>
<dbReference type="EMBL" id="CACVBM020001360">
    <property type="protein sequence ID" value="CAA7046925.1"/>
    <property type="molecule type" value="Genomic_DNA"/>
</dbReference>
<dbReference type="GO" id="GO:0005524">
    <property type="term" value="F:ATP binding"/>
    <property type="evidence" value="ECO:0007669"/>
    <property type="project" value="InterPro"/>
</dbReference>
<keyword evidence="2 5" id="KW-0812">Transmembrane</keyword>
<dbReference type="OrthoDB" id="1925018at2759"/>
<protein>
    <recommendedName>
        <fullName evidence="6">ABC transmembrane type-1 domain-containing protein</fullName>
    </recommendedName>
</protein>
<dbReference type="Proteomes" id="UP000467841">
    <property type="component" value="Unassembled WGS sequence"/>
</dbReference>
<proteinExistence type="predicted"/>
<feature type="domain" description="ABC transmembrane type-1" evidence="6">
    <location>
        <begin position="35"/>
        <end position="187"/>
    </location>
</feature>
<dbReference type="GO" id="GO:0140359">
    <property type="term" value="F:ABC-type transporter activity"/>
    <property type="evidence" value="ECO:0007669"/>
    <property type="project" value="InterPro"/>
</dbReference>
<evidence type="ECO:0000256" key="1">
    <source>
        <dbReference type="ARBA" id="ARBA00004141"/>
    </source>
</evidence>
<evidence type="ECO:0000313" key="8">
    <source>
        <dbReference type="EMBL" id="CAA7046925.1"/>
    </source>
</evidence>
<keyword evidence="4 5" id="KW-0472">Membrane</keyword>
<evidence type="ECO:0000256" key="2">
    <source>
        <dbReference type="ARBA" id="ARBA00022692"/>
    </source>
</evidence>
<dbReference type="InterPro" id="IPR036640">
    <property type="entry name" value="ABC1_TM_sf"/>
</dbReference>
<dbReference type="CDD" id="cd18577">
    <property type="entry name" value="ABC_6TM_Pgp_ABCB1_D1_like"/>
    <property type="match status" value="1"/>
</dbReference>
<comment type="subcellular location">
    <subcellularLocation>
        <location evidence="1">Membrane</location>
        <topology evidence="1">Multi-pass membrane protein</topology>
    </subcellularLocation>
</comment>
<dbReference type="PROSITE" id="PS50929">
    <property type="entry name" value="ABC_TM1F"/>
    <property type="match status" value="1"/>
</dbReference>
<feature type="transmembrane region" description="Helical" evidence="5">
    <location>
        <begin position="30"/>
        <end position="57"/>
    </location>
</feature>
<organism evidence="7 9">
    <name type="scientific">Microthlaspi erraticum</name>
    <dbReference type="NCBI Taxonomy" id="1685480"/>
    <lineage>
        <taxon>Eukaryota</taxon>
        <taxon>Viridiplantae</taxon>
        <taxon>Streptophyta</taxon>
        <taxon>Embryophyta</taxon>
        <taxon>Tracheophyta</taxon>
        <taxon>Spermatophyta</taxon>
        <taxon>Magnoliopsida</taxon>
        <taxon>eudicotyledons</taxon>
        <taxon>Gunneridae</taxon>
        <taxon>Pentapetalae</taxon>
        <taxon>rosids</taxon>
        <taxon>malvids</taxon>
        <taxon>Brassicales</taxon>
        <taxon>Brassicaceae</taxon>
        <taxon>Coluteocarpeae</taxon>
        <taxon>Microthlaspi</taxon>
    </lineage>
</organism>
<dbReference type="InterPro" id="IPR011527">
    <property type="entry name" value="ABC1_TM_dom"/>
</dbReference>
<feature type="transmembrane region" description="Helical" evidence="5">
    <location>
        <begin position="77"/>
        <end position="98"/>
    </location>
</feature>